<accession>A0AAV0X070</accession>
<evidence type="ECO:0000313" key="3">
    <source>
        <dbReference type="Proteomes" id="UP001160148"/>
    </source>
</evidence>
<sequence>MPRPPSVLPTDIIKAIEDNKMFFQSGIPVPSDLSWTKIANTLNNLLTPKHLYTIVKNNRYNVQQVLAKEHTELTIENISSEESEIESNECKEIMKFNIVLTVDEWKEIGPKITKYNCQNKTFSKTNQKSYFVLEPYQWTNVIHKHFHAHCGIPCAISYKRANVHPGGNMYLKIVGSCSSCNSRFTGEMENEPGENALIVISCKYEGMYKECKGTNKRRLIGRKRDELKNKLLKENMSASYIQRIEAKEIMHFGEKEPSHIPTLNSLRILKSKALQKENLHKDPIISISILKQTNNLNSTIRDIGYDRFNIHYWSGNELNVYRQYIKQNVNSVISIDATGGVVQRPVLISGRKTANIFLYEVVVMDHTIKRQYGVAHMLSERHDTNSISHWLQEWVKDGAPCPKIVVMDQSLALMSASVKSFTQYSSLNMYLDVCSSWIIGDNKYPLPTTMIRNDFNHIMKLLSSWPEFKTSSYRIKNFYLRSIALVIQSKDFETIKYLLKSIFIVALFETEGINEIPGELNLCERYKTELKIKIASIEDTPNYLNNEDILELNEYETDSDSDINILTSDPEYFKNIKVLYNNCVDLSKIHDHGDRDNHQHNIKIAKRLLQFCKLLPCWTAVMVPFFGFGNITETSASSESQFNDLKNRVFKHTTLPLRIDRFLTTHINSFTGTMNLVASDINNQLNNDDENIQMELGENSQMQVYKDKQMEAVDENVPTINVDENIQIQTEENLSQPQYLHHDKNQPIQTLCTGNDNICMVCINGHKPTGAHRCNLCKKAVHIIEGCSYNILGEEEGFGEKRICHQCKSKSFNRARNELNAEENWRGETEKNKKRSNYLQKDPTILFYNDSSKTKSPVIGILKNGNRSNLKSIQIDGKFYISSNTCSFDSIIHILCTSYCDSKLYAEFVNSNNDYIIFKLIINAIKDGINVQTYRKRSMILKKICNLKELPEQLICIQADTTIEVMARNLLETWPSRVDTQNCISCPRQQIRQQPILVNVNDIQNLNVLLMADGNVNKCIQCNRRLTNPYKYGEHILIMTTPNIDFAKIPDIDNPDVEVIQDQNSYVSGIQIKLKDIPAFITIKRQIYKLRGVIHFLKPTNITVDSIGHYTSYCFREGSNKWELYDDYNNIPQKCKDTIVVNAEMIIYTI</sequence>
<dbReference type="Pfam" id="PF23663">
    <property type="entry name" value="Znf_SCAND3"/>
    <property type="match status" value="1"/>
</dbReference>
<reference evidence="2 3" key="1">
    <citation type="submission" date="2023-01" db="EMBL/GenBank/DDBJ databases">
        <authorList>
            <person name="Whitehead M."/>
        </authorList>
    </citation>
    <scope>NUCLEOTIDE SEQUENCE [LARGE SCALE GENOMIC DNA]</scope>
</reference>
<keyword evidence="3" id="KW-1185">Reference proteome</keyword>
<protein>
    <recommendedName>
        <fullName evidence="1">SCAN domain-containing protein</fullName>
    </recommendedName>
</protein>
<feature type="domain" description="SCAN" evidence="1">
    <location>
        <begin position="769"/>
        <end position="812"/>
    </location>
</feature>
<dbReference type="AlphaFoldDB" id="A0AAV0X070"/>
<dbReference type="Proteomes" id="UP001160148">
    <property type="component" value="Unassembled WGS sequence"/>
</dbReference>
<name>A0AAV0X070_9HEMI</name>
<gene>
    <name evidence="2" type="ORF">MEUPH1_LOCUS16739</name>
</gene>
<proteinExistence type="predicted"/>
<organism evidence="2 3">
    <name type="scientific">Macrosiphum euphorbiae</name>
    <name type="common">potato aphid</name>
    <dbReference type="NCBI Taxonomy" id="13131"/>
    <lineage>
        <taxon>Eukaryota</taxon>
        <taxon>Metazoa</taxon>
        <taxon>Ecdysozoa</taxon>
        <taxon>Arthropoda</taxon>
        <taxon>Hexapoda</taxon>
        <taxon>Insecta</taxon>
        <taxon>Pterygota</taxon>
        <taxon>Neoptera</taxon>
        <taxon>Paraneoptera</taxon>
        <taxon>Hemiptera</taxon>
        <taxon>Sternorrhyncha</taxon>
        <taxon>Aphidomorpha</taxon>
        <taxon>Aphidoidea</taxon>
        <taxon>Aphididae</taxon>
        <taxon>Macrosiphini</taxon>
        <taxon>Macrosiphum</taxon>
    </lineage>
</organism>
<evidence type="ECO:0000259" key="1">
    <source>
        <dbReference type="Pfam" id="PF23663"/>
    </source>
</evidence>
<evidence type="ECO:0000313" key="2">
    <source>
        <dbReference type="EMBL" id="CAI6361570.1"/>
    </source>
</evidence>
<dbReference type="EMBL" id="CARXXK010000003">
    <property type="protein sequence ID" value="CAI6361570.1"/>
    <property type="molecule type" value="Genomic_DNA"/>
</dbReference>
<dbReference type="InterPro" id="IPR057560">
    <property type="entry name" value="Znf_SCAND3"/>
</dbReference>
<comment type="caution">
    <text evidence="2">The sequence shown here is derived from an EMBL/GenBank/DDBJ whole genome shotgun (WGS) entry which is preliminary data.</text>
</comment>